<evidence type="ECO:0000313" key="3">
    <source>
        <dbReference type="Proteomes" id="UP000538507"/>
    </source>
</evidence>
<name>A0AAE2MFM5_RHILE</name>
<proteinExistence type="predicted"/>
<protein>
    <submittedName>
        <fullName evidence="2">Uncharacterized protein</fullName>
    </submittedName>
</protein>
<feature type="compositionally biased region" description="Basic and acidic residues" evidence="1">
    <location>
        <begin position="21"/>
        <end position="37"/>
    </location>
</feature>
<dbReference type="AlphaFoldDB" id="A0AAE2MFM5"/>
<feature type="region of interest" description="Disordered" evidence="1">
    <location>
        <begin position="1"/>
        <end position="61"/>
    </location>
</feature>
<reference evidence="2 3" key="1">
    <citation type="submission" date="2020-08" db="EMBL/GenBank/DDBJ databases">
        <title>Genomic Encyclopedia of Type Strains, Phase IV (KMG-V): Genome sequencing to study the core and pangenomes of soil and plant-associated prokaryotes.</title>
        <authorList>
            <person name="Whitman W."/>
        </authorList>
    </citation>
    <scope>NUCLEOTIDE SEQUENCE [LARGE SCALE GENOMIC DNA]</scope>
    <source>
        <strain evidence="2 3">SEMIA 415</strain>
    </source>
</reference>
<organism evidence="2 3">
    <name type="scientific">Rhizobium leguminosarum</name>
    <dbReference type="NCBI Taxonomy" id="384"/>
    <lineage>
        <taxon>Bacteria</taxon>
        <taxon>Pseudomonadati</taxon>
        <taxon>Pseudomonadota</taxon>
        <taxon>Alphaproteobacteria</taxon>
        <taxon>Hyphomicrobiales</taxon>
        <taxon>Rhizobiaceae</taxon>
        <taxon>Rhizobium/Agrobacterium group</taxon>
        <taxon>Rhizobium</taxon>
    </lineage>
</organism>
<dbReference type="Proteomes" id="UP000538507">
    <property type="component" value="Unassembled WGS sequence"/>
</dbReference>
<dbReference type="RefSeq" id="WP_210305625.1">
    <property type="nucleotide sequence ID" value="NZ_JACHAZ010000002.1"/>
</dbReference>
<comment type="caution">
    <text evidence="2">The sequence shown here is derived from an EMBL/GenBank/DDBJ whole genome shotgun (WGS) entry which is preliminary data.</text>
</comment>
<dbReference type="EMBL" id="JACIGO010000001">
    <property type="protein sequence ID" value="MBB4288285.1"/>
    <property type="molecule type" value="Genomic_DNA"/>
</dbReference>
<gene>
    <name evidence="2" type="ORF">GGE16_000301</name>
</gene>
<accession>A0AAE2MFM5</accession>
<evidence type="ECO:0000313" key="2">
    <source>
        <dbReference type="EMBL" id="MBB4288285.1"/>
    </source>
</evidence>
<evidence type="ECO:0000256" key="1">
    <source>
        <dbReference type="SAM" id="MobiDB-lite"/>
    </source>
</evidence>
<sequence>MKKDIPASKAAGYRSRHKISGRRETAREHRSIVETRKGIKTNRAGPGKGNAFPRMEMCSTP</sequence>